<dbReference type="Proteomes" id="UP000630594">
    <property type="component" value="Unassembled WGS sequence"/>
</dbReference>
<accession>A0A4P7U767</accession>
<sequence>MRDLRTATRAPGARLALAAVAVALFGLMSMHGWGSHAGAHLATPLPGPSDMTAVSHDRAHGANPATGDAALAMEGSSEPASGAPTQAPDGQDGGGLLELCLAILAGFLLGVALLLGRRSLRLARGTLQKWSLPVFIGRDRDPPDLRRLCVIRC</sequence>
<reference evidence="4 5" key="1">
    <citation type="journal article" date="2008" name="Int. J. Syst. Evol. Microbiol.">
        <title>Nocardioides daphniae sp. nov., isolated from Daphnia cucullata (Crustacea: Cladocera).</title>
        <authorList>
            <person name="Toth E.M."/>
            <person name="Keki Z."/>
            <person name="Homonnay Z.G."/>
            <person name="Borsodi A.K."/>
            <person name="Marialigeti K."/>
            <person name="Schumann P."/>
        </authorList>
    </citation>
    <scope>NUCLEOTIDE SEQUENCE [LARGE SCALE GENOMIC DNA]</scope>
    <source>
        <strain evidence="4 5">JCM 16608</strain>
    </source>
</reference>
<dbReference type="EMBL" id="BMCK01000001">
    <property type="protein sequence ID" value="GGD10582.1"/>
    <property type="molecule type" value="Genomic_DNA"/>
</dbReference>
<keyword evidence="2" id="KW-1133">Transmembrane helix</keyword>
<dbReference type="EMBL" id="CP038462">
    <property type="protein sequence ID" value="QCC76064.1"/>
    <property type="molecule type" value="Genomic_DNA"/>
</dbReference>
<evidence type="ECO:0000256" key="2">
    <source>
        <dbReference type="SAM" id="Phobius"/>
    </source>
</evidence>
<name>A0A4P7U767_9ACTN</name>
<gene>
    <name evidence="4" type="ORF">E2C04_00585</name>
    <name evidence="3" type="ORF">GCM10007231_06670</name>
</gene>
<reference evidence="4" key="4">
    <citation type="submission" date="2019-03" db="EMBL/GenBank/DDBJ databases">
        <authorList>
            <person name="Huang Y."/>
        </authorList>
    </citation>
    <scope>NUCLEOTIDE SEQUENCE</scope>
    <source>
        <strain evidence="4">JCM 16608</strain>
    </source>
</reference>
<dbReference type="OrthoDB" id="3784081at2"/>
<protein>
    <submittedName>
        <fullName evidence="4">Uncharacterized protein</fullName>
    </submittedName>
</protein>
<dbReference type="Proteomes" id="UP000297025">
    <property type="component" value="Chromosome"/>
</dbReference>
<reference evidence="6" key="3">
    <citation type="journal article" date="2019" name="Int. J. Syst. Evol. Microbiol.">
        <title>The Global Catalogue of Microorganisms (GCM) 10K type strain sequencing project: providing services to taxonomists for standard genome sequencing and annotation.</title>
        <authorList>
            <consortium name="The Broad Institute Genomics Platform"/>
            <consortium name="The Broad Institute Genome Sequencing Center for Infectious Disease"/>
            <person name="Wu L."/>
            <person name="Ma J."/>
        </authorList>
    </citation>
    <scope>NUCLEOTIDE SEQUENCE [LARGE SCALE GENOMIC DNA]</scope>
    <source>
        <strain evidence="6">CCM 7403</strain>
    </source>
</reference>
<evidence type="ECO:0000256" key="1">
    <source>
        <dbReference type="SAM" id="MobiDB-lite"/>
    </source>
</evidence>
<organism evidence="4 5">
    <name type="scientific">Nocardioides daphniae</name>
    <dbReference type="NCBI Taxonomy" id="402297"/>
    <lineage>
        <taxon>Bacteria</taxon>
        <taxon>Bacillati</taxon>
        <taxon>Actinomycetota</taxon>
        <taxon>Actinomycetes</taxon>
        <taxon>Propionibacteriales</taxon>
        <taxon>Nocardioidaceae</taxon>
        <taxon>Nocardioides</taxon>
    </lineage>
</organism>
<dbReference type="AlphaFoldDB" id="A0A4P7U767"/>
<feature type="transmembrane region" description="Helical" evidence="2">
    <location>
        <begin position="96"/>
        <end position="115"/>
    </location>
</feature>
<keyword evidence="2" id="KW-0472">Membrane</keyword>
<dbReference type="KEGG" id="ndp:E2C04_00585"/>
<evidence type="ECO:0000313" key="3">
    <source>
        <dbReference type="EMBL" id="GGD10582.1"/>
    </source>
</evidence>
<evidence type="ECO:0000313" key="4">
    <source>
        <dbReference type="EMBL" id="QCC76064.1"/>
    </source>
</evidence>
<reference evidence="3" key="5">
    <citation type="submission" date="2024-05" db="EMBL/GenBank/DDBJ databases">
        <authorList>
            <person name="Sun Q."/>
            <person name="Sedlacek I."/>
        </authorList>
    </citation>
    <scope>NUCLEOTIDE SEQUENCE</scope>
    <source>
        <strain evidence="3">CCM 7403</strain>
    </source>
</reference>
<evidence type="ECO:0000313" key="6">
    <source>
        <dbReference type="Proteomes" id="UP000630594"/>
    </source>
</evidence>
<evidence type="ECO:0000313" key="5">
    <source>
        <dbReference type="Proteomes" id="UP000297025"/>
    </source>
</evidence>
<keyword evidence="6" id="KW-1185">Reference proteome</keyword>
<feature type="region of interest" description="Disordered" evidence="1">
    <location>
        <begin position="48"/>
        <end position="89"/>
    </location>
</feature>
<proteinExistence type="predicted"/>
<reference evidence="3" key="2">
    <citation type="journal article" date="2014" name="Int. J. Syst. Evol. Microbiol.">
        <title>Complete genome of a new Firmicutes species belonging to the dominant human colonic microbiota ('Ruminococcus bicirculans') reveals two chromosomes and a selective capacity to utilize plant glucans.</title>
        <authorList>
            <consortium name="NISC Comparative Sequencing Program"/>
            <person name="Wegmann U."/>
            <person name="Louis P."/>
            <person name="Goesmann A."/>
            <person name="Henrissat B."/>
            <person name="Duncan S.H."/>
            <person name="Flint H.J."/>
        </authorList>
    </citation>
    <scope>NUCLEOTIDE SEQUENCE</scope>
    <source>
        <strain evidence="3">CCM 7403</strain>
    </source>
</reference>
<keyword evidence="2" id="KW-0812">Transmembrane</keyword>
<dbReference type="RefSeq" id="WP_135831113.1">
    <property type="nucleotide sequence ID" value="NZ_BMCK01000001.1"/>
</dbReference>